<evidence type="ECO:0000256" key="1">
    <source>
        <dbReference type="SAM" id="Phobius"/>
    </source>
</evidence>
<dbReference type="RefSeq" id="WP_074953968.1">
    <property type="nucleotide sequence ID" value="NZ_FPBV01000015.1"/>
</dbReference>
<keyword evidence="3" id="KW-1185">Reference proteome</keyword>
<dbReference type="Proteomes" id="UP000183508">
    <property type="component" value="Unassembled WGS sequence"/>
</dbReference>
<reference evidence="3" key="1">
    <citation type="submission" date="2016-10" db="EMBL/GenBank/DDBJ databases">
        <authorList>
            <person name="Varghese N."/>
        </authorList>
    </citation>
    <scope>NUCLEOTIDE SEQUENCE [LARGE SCALE GENOMIC DNA]</scope>
    <source>
        <strain evidence="3">DSM 17980</strain>
    </source>
</reference>
<keyword evidence="1" id="KW-1133">Transmembrane helix</keyword>
<proteinExistence type="predicted"/>
<organism evidence="2 3">
    <name type="scientific">Alicyclobacillus macrosporangiidus</name>
    <dbReference type="NCBI Taxonomy" id="392015"/>
    <lineage>
        <taxon>Bacteria</taxon>
        <taxon>Bacillati</taxon>
        <taxon>Bacillota</taxon>
        <taxon>Bacilli</taxon>
        <taxon>Bacillales</taxon>
        <taxon>Alicyclobacillaceae</taxon>
        <taxon>Alicyclobacillus</taxon>
    </lineage>
</organism>
<protein>
    <submittedName>
        <fullName evidence="2">Uncharacterized protein</fullName>
    </submittedName>
</protein>
<keyword evidence="1" id="KW-0472">Membrane</keyword>
<gene>
    <name evidence="2" type="ORF">SAMN05421543_11540</name>
</gene>
<sequence>MNHMLMWLGGGGVFTAVVAATLISELRKSKRGSEKNETSVSVKPKKVRPLQEFLPVERAEPTGEIQLVGGGYRRLIRVGNINPYALSEAEIRSIRDHFQTMFGMFHNPVQFIVQGRRMDLTDYRQDFQRTYTRTAEKWGSDLLLEYGRHVEAHLVDQGNKQRTVRENLFITQVDAGLIGTKDPDDLLRVLNQETETALSGLTRCRVSPQIMSLEESIEALQFFWNRDRVHARARDAVRYGGLKEYLTGEEEVKLDALVSQRTSRTAAGKAVQA</sequence>
<evidence type="ECO:0000313" key="3">
    <source>
        <dbReference type="Proteomes" id="UP000183508"/>
    </source>
</evidence>
<name>A0A1I7KD13_9BACL</name>
<dbReference type="EMBL" id="FPBV01000015">
    <property type="protein sequence ID" value="SFU95289.1"/>
    <property type="molecule type" value="Genomic_DNA"/>
</dbReference>
<evidence type="ECO:0000313" key="2">
    <source>
        <dbReference type="EMBL" id="SFU95289.1"/>
    </source>
</evidence>
<dbReference type="OrthoDB" id="2374616at2"/>
<feature type="transmembrane region" description="Helical" evidence="1">
    <location>
        <begin position="6"/>
        <end position="26"/>
    </location>
</feature>
<dbReference type="STRING" id="392015.SAMN05421543_11540"/>
<accession>A0A1I7KD13</accession>
<dbReference type="AlphaFoldDB" id="A0A1I7KD13"/>
<keyword evidence="1" id="KW-0812">Transmembrane</keyword>